<reference evidence="2" key="1">
    <citation type="submission" date="2023-06" db="EMBL/GenBank/DDBJ databases">
        <title>Survivors Of The Sea: Transcriptome response of Skeletonema marinoi to long-term dormancy.</title>
        <authorList>
            <person name="Pinder M.I.M."/>
            <person name="Kourtchenko O."/>
            <person name="Robertson E.K."/>
            <person name="Larsson T."/>
            <person name="Maumus F."/>
            <person name="Osuna-Cruz C.M."/>
            <person name="Vancaester E."/>
            <person name="Stenow R."/>
            <person name="Vandepoele K."/>
            <person name="Ploug H."/>
            <person name="Bruchert V."/>
            <person name="Godhe A."/>
            <person name="Topel M."/>
        </authorList>
    </citation>
    <scope>NUCLEOTIDE SEQUENCE</scope>
    <source>
        <strain evidence="2">R05AC</strain>
    </source>
</reference>
<gene>
    <name evidence="2" type="ORF">QTG54_009378</name>
</gene>
<dbReference type="AlphaFoldDB" id="A0AAD9DB93"/>
<sequence length="557" mass="61635">MMVVQTVTVADSPAPIAALNCNETDALLQVKYNITEDEYSSLVRSIGDYPFLNVQDNTLPVWEDSTVVRYYWFPGLTDYEACLPRDECSRITVGGFPTDAYELSFDGKAVDIGDEILFNGNVTVTATGVGSCAAPICKDTEALLEAQFWAIGSSANEPFLVEDKESNIILHGSTLLLDNKHFFNKTSVCLPKDNACYTFLIGGDMQSDMYKPWGENFPAQPSYSLFFDGKLMHRSDSWLFDSVQFGDSCKPLCNQEDESLVEFFMFDTDQKFSLEHDEDVDNVPQVKYEYGWDLSIVNRSSSVSVSSGVVPQGPGFSPLVHKIMCIPKGSCSSFYISVPNPNGEYHNSVYSLTMDKITYRKASLPFNQSQTTNMGSCTVNGLCDVQTQDLFHLELRTPDKNENPYASSFPAQSIKSWNMYWYFSNGWMRDNHYNDVSYDLNSSFGVIECVPKGGCGSTFDIRADWSVESYTVKKNGVQLDATQVTDVNLETTAFGQNCSPSIPPSTSSLSGGAIAGIVIACIVAGAALFGLVSYKRRQSQSSNEENPLHESLFDFST</sequence>
<accession>A0AAD9DB93</accession>
<evidence type="ECO:0000313" key="2">
    <source>
        <dbReference type="EMBL" id="KAK1739619.1"/>
    </source>
</evidence>
<organism evidence="2 3">
    <name type="scientific">Skeletonema marinoi</name>
    <dbReference type="NCBI Taxonomy" id="267567"/>
    <lineage>
        <taxon>Eukaryota</taxon>
        <taxon>Sar</taxon>
        <taxon>Stramenopiles</taxon>
        <taxon>Ochrophyta</taxon>
        <taxon>Bacillariophyta</taxon>
        <taxon>Coscinodiscophyceae</taxon>
        <taxon>Thalassiosirophycidae</taxon>
        <taxon>Thalassiosirales</taxon>
        <taxon>Skeletonemataceae</taxon>
        <taxon>Skeletonema</taxon>
        <taxon>Skeletonema marinoi-dohrnii complex</taxon>
    </lineage>
</organism>
<keyword evidence="1" id="KW-1133">Transmembrane helix</keyword>
<name>A0AAD9DB93_9STRA</name>
<proteinExistence type="predicted"/>
<protein>
    <submittedName>
        <fullName evidence="2">Uncharacterized protein</fullName>
    </submittedName>
</protein>
<evidence type="ECO:0000256" key="1">
    <source>
        <dbReference type="SAM" id="Phobius"/>
    </source>
</evidence>
<comment type="caution">
    <text evidence="2">The sequence shown here is derived from an EMBL/GenBank/DDBJ whole genome shotgun (WGS) entry which is preliminary data.</text>
</comment>
<evidence type="ECO:0000313" key="3">
    <source>
        <dbReference type="Proteomes" id="UP001224775"/>
    </source>
</evidence>
<feature type="transmembrane region" description="Helical" evidence="1">
    <location>
        <begin position="509"/>
        <end position="532"/>
    </location>
</feature>
<keyword evidence="1" id="KW-0812">Transmembrane</keyword>
<keyword evidence="3" id="KW-1185">Reference proteome</keyword>
<keyword evidence="1" id="KW-0472">Membrane</keyword>
<dbReference type="Proteomes" id="UP001224775">
    <property type="component" value="Unassembled WGS sequence"/>
</dbReference>
<dbReference type="EMBL" id="JATAAI010000017">
    <property type="protein sequence ID" value="KAK1739619.1"/>
    <property type="molecule type" value="Genomic_DNA"/>
</dbReference>